<protein>
    <submittedName>
        <fullName evidence="2">Uncharacterized protein</fullName>
    </submittedName>
</protein>
<evidence type="ECO:0000313" key="2">
    <source>
        <dbReference type="EMBL" id="GHE09800.1"/>
    </source>
</evidence>
<comment type="caution">
    <text evidence="2">The sequence shown here is derived from an EMBL/GenBank/DDBJ whole genome shotgun (WGS) entry which is preliminary data.</text>
</comment>
<dbReference type="Proteomes" id="UP000655443">
    <property type="component" value="Unassembled WGS sequence"/>
</dbReference>
<evidence type="ECO:0000256" key="1">
    <source>
        <dbReference type="SAM" id="MobiDB-lite"/>
    </source>
</evidence>
<sequence>MAVPDPTSNADPAPLILNTGAAPNDDDPGDHINLTADAYRAITGAIDLTTLGPAA</sequence>
<dbReference type="AlphaFoldDB" id="A0A918YNF2"/>
<reference evidence="2" key="1">
    <citation type="journal article" date="2014" name="Int. J. Syst. Evol. Microbiol.">
        <title>Complete genome sequence of Corynebacterium casei LMG S-19264T (=DSM 44701T), isolated from a smear-ripened cheese.</title>
        <authorList>
            <consortium name="US DOE Joint Genome Institute (JGI-PGF)"/>
            <person name="Walter F."/>
            <person name="Albersmeier A."/>
            <person name="Kalinowski J."/>
            <person name="Ruckert C."/>
        </authorList>
    </citation>
    <scope>NUCLEOTIDE SEQUENCE</scope>
    <source>
        <strain evidence="2">JCM 4714</strain>
    </source>
</reference>
<name>A0A918YNF2_9ACTN</name>
<proteinExistence type="predicted"/>
<dbReference type="RefSeq" id="WP_189957036.1">
    <property type="nucleotide sequence ID" value="NZ_BMVG01000021.1"/>
</dbReference>
<keyword evidence="3" id="KW-1185">Reference proteome</keyword>
<reference evidence="2" key="2">
    <citation type="submission" date="2020-09" db="EMBL/GenBank/DDBJ databases">
        <authorList>
            <person name="Sun Q."/>
            <person name="Ohkuma M."/>
        </authorList>
    </citation>
    <scope>NUCLEOTIDE SEQUENCE</scope>
    <source>
        <strain evidence="2">JCM 4714</strain>
    </source>
</reference>
<organism evidence="2 3">
    <name type="scientific">Streptomyces alanosinicus</name>
    <dbReference type="NCBI Taxonomy" id="68171"/>
    <lineage>
        <taxon>Bacteria</taxon>
        <taxon>Bacillati</taxon>
        <taxon>Actinomycetota</taxon>
        <taxon>Actinomycetes</taxon>
        <taxon>Kitasatosporales</taxon>
        <taxon>Streptomycetaceae</taxon>
        <taxon>Streptomyces</taxon>
    </lineage>
</organism>
<feature type="compositionally biased region" description="Polar residues" evidence="1">
    <location>
        <begin position="1"/>
        <end position="10"/>
    </location>
</feature>
<evidence type="ECO:0000313" key="3">
    <source>
        <dbReference type="Proteomes" id="UP000655443"/>
    </source>
</evidence>
<feature type="region of interest" description="Disordered" evidence="1">
    <location>
        <begin position="1"/>
        <end position="29"/>
    </location>
</feature>
<accession>A0A918YNF2</accession>
<gene>
    <name evidence="2" type="ORF">GCM10010339_63320</name>
</gene>
<dbReference type="EMBL" id="BMVG01000021">
    <property type="protein sequence ID" value="GHE09800.1"/>
    <property type="molecule type" value="Genomic_DNA"/>
</dbReference>